<dbReference type="InterPro" id="IPR029070">
    <property type="entry name" value="Chitinase_insertion_sf"/>
</dbReference>
<protein>
    <recommendedName>
        <fullName evidence="2">chitinase</fullName>
        <ecNumber evidence="2">3.2.1.14</ecNumber>
    </recommendedName>
</protein>
<evidence type="ECO:0000259" key="7">
    <source>
        <dbReference type="PROSITE" id="PS51910"/>
    </source>
</evidence>
<dbReference type="Pfam" id="PF00704">
    <property type="entry name" value="Glyco_hydro_18"/>
    <property type="match status" value="1"/>
</dbReference>
<name>A0ABW1LLU0_9ACTN</name>
<dbReference type="PROSITE" id="PS01095">
    <property type="entry name" value="GH18_1"/>
    <property type="match status" value="1"/>
</dbReference>
<dbReference type="PANTHER" id="PTHR11177">
    <property type="entry name" value="CHITINASE"/>
    <property type="match status" value="1"/>
</dbReference>
<gene>
    <name evidence="8" type="ORF">ACFPYL_16485</name>
</gene>
<evidence type="ECO:0000313" key="8">
    <source>
        <dbReference type="EMBL" id="MFC6044689.1"/>
    </source>
</evidence>
<evidence type="ECO:0000313" key="9">
    <source>
        <dbReference type="Proteomes" id="UP001596135"/>
    </source>
</evidence>
<dbReference type="SMART" id="SM00636">
    <property type="entry name" value="Glyco_18"/>
    <property type="match status" value="1"/>
</dbReference>
<dbReference type="RefSeq" id="WP_379156491.1">
    <property type="nucleotide sequence ID" value="NZ_JBHSRJ010000005.1"/>
</dbReference>
<dbReference type="InterPro" id="IPR001223">
    <property type="entry name" value="Glyco_hydro18_cat"/>
</dbReference>
<evidence type="ECO:0000256" key="4">
    <source>
        <dbReference type="ARBA" id="ARBA00023024"/>
    </source>
</evidence>
<evidence type="ECO:0000256" key="1">
    <source>
        <dbReference type="ARBA" id="ARBA00000822"/>
    </source>
</evidence>
<reference evidence="9" key="1">
    <citation type="journal article" date="2019" name="Int. J. Syst. Evol. Microbiol.">
        <title>The Global Catalogue of Microorganisms (GCM) 10K type strain sequencing project: providing services to taxonomists for standard genome sequencing and annotation.</title>
        <authorList>
            <consortium name="The Broad Institute Genomics Platform"/>
            <consortium name="The Broad Institute Genome Sequencing Center for Infectious Disease"/>
            <person name="Wu L."/>
            <person name="Ma J."/>
        </authorList>
    </citation>
    <scope>NUCLEOTIDE SEQUENCE [LARGE SCALE GENOMIC DNA]</scope>
    <source>
        <strain evidence="9">CCUG 54522</strain>
    </source>
</reference>
<evidence type="ECO:0000256" key="3">
    <source>
        <dbReference type="ARBA" id="ARBA00022801"/>
    </source>
</evidence>
<evidence type="ECO:0000256" key="2">
    <source>
        <dbReference type="ARBA" id="ARBA00012729"/>
    </source>
</evidence>
<dbReference type="Proteomes" id="UP001596135">
    <property type="component" value="Unassembled WGS sequence"/>
</dbReference>
<keyword evidence="4" id="KW-0146">Chitin degradation</keyword>
<dbReference type="Gene3D" id="3.20.20.80">
    <property type="entry name" value="Glycosidases"/>
    <property type="match status" value="1"/>
</dbReference>
<sequence>MPRSSVRIGVALLVVALLLSFVTLVAVRSRAAVVPPRVVTAIAGEQVTVAGVAPRRVRRPVVLQRQVPGSWRAVDRARTTRAGRYAFALRAAAGTYRVVAPSVRVGRERLPAWTSRRTTVTPVVQSGSLQPPVATFTPVRRGRPVVLQVAGPDGWTTVDRATQDAAGRARFPMSPTATTTYRAVAERWHGASAVATDPATVTVPVDDPPPAGRKPWVTGYYAAWFWEWLYPPEEVDMTAMTHFVFGRVAPGGGSLGGDPTELMDGAWSAQEPDRAPDGSGDSIEDYLVGRAHDAGIKALLMLGGDGGDGRGFLRSTATPQLQHDFVDTIVDYLVEHDYDGVDLDWENCLDGHPDCAAPGEDPVTAAQAQQRLLGLVDAIRAEMATRDRYATTPGLLTFPGYAIKINENGGRPEPWQTEVALKVDQYNLMTYGVGTTWSGGGWLSWFSGALHGAGGLNPVDISSSVAAYEASGVPRDRIGIGIGFYGIYYGPGITAPRQSTDDNEIYEIQDAPLSYSELDRMGYFSHGSLRWDEEAQSTYRVYDGGFVPELDPARYPAGLLSYEDERSITAKGDWVTETGVGGTILWTINYGWLPGSGTNPLMDAVKKSFLE</sequence>
<keyword evidence="3 6" id="KW-0378">Hydrolase</keyword>
<dbReference type="SUPFAM" id="SSF51445">
    <property type="entry name" value="(Trans)glycosidases"/>
    <property type="match status" value="1"/>
</dbReference>
<dbReference type="PROSITE" id="PS51910">
    <property type="entry name" value="GH18_2"/>
    <property type="match status" value="1"/>
</dbReference>
<dbReference type="InterPro" id="IPR017853">
    <property type="entry name" value="GH"/>
</dbReference>
<keyword evidence="4" id="KW-0624">Polysaccharide degradation</keyword>
<comment type="catalytic activity">
    <reaction evidence="1">
        <text>Random endo-hydrolysis of N-acetyl-beta-D-glucosaminide (1-&gt;4)-beta-linkages in chitin and chitodextrins.</text>
        <dbReference type="EC" id="3.2.1.14"/>
    </reaction>
</comment>
<dbReference type="EMBL" id="JBHSRJ010000005">
    <property type="protein sequence ID" value="MFC6044689.1"/>
    <property type="molecule type" value="Genomic_DNA"/>
</dbReference>
<dbReference type="InterPro" id="IPR011583">
    <property type="entry name" value="Chitinase_II/V-like_cat"/>
</dbReference>
<proteinExistence type="predicted"/>
<dbReference type="InterPro" id="IPR001579">
    <property type="entry name" value="Glyco_hydro_18_chit_AS"/>
</dbReference>
<evidence type="ECO:0000256" key="6">
    <source>
        <dbReference type="RuleBase" id="RU000489"/>
    </source>
</evidence>
<comment type="caution">
    <text evidence="8">The sequence shown here is derived from an EMBL/GenBank/DDBJ whole genome shotgun (WGS) entry which is preliminary data.</text>
</comment>
<evidence type="ECO:0000256" key="5">
    <source>
        <dbReference type="ARBA" id="ARBA00023295"/>
    </source>
</evidence>
<feature type="domain" description="GH18" evidence="7">
    <location>
        <begin position="215"/>
        <end position="611"/>
    </location>
</feature>
<dbReference type="InterPro" id="IPR050314">
    <property type="entry name" value="Glycosyl_Hydrlase_18"/>
</dbReference>
<keyword evidence="5 6" id="KW-0326">Glycosidase</keyword>
<keyword evidence="4" id="KW-0119">Carbohydrate metabolism</keyword>
<organism evidence="8 9">
    <name type="scientific">Nocardioides hankookensis</name>
    <dbReference type="NCBI Taxonomy" id="443157"/>
    <lineage>
        <taxon>Bacteria</taxon>
        <taxon>Bacillati</taxon>
        <taxon>Actinomycetota</taxon>
        <taxon>Actinomycetes</taxon>
        <taxon>Propionibacteriales</taxon>
        <taxon>Nocardioidaceae</taxon>
        <taxon>Nocardioides</taxon>
    </lineage>
</organism>
<accession>A0ABW1LLU0</accession>
<keyword evidence="9" id="KW-1185">Reference proteome</keyword>
<dbReference type="GO" id="GO:0016787">
    <property type="term" value="F:hydrolase activity"/>
    <property type="evidence" value="ECO:0007669"/>
    <property type="project" value="UniProtKB-KW"/>
</dbReference>
<dbReference type="PANTHER" id="PTHR11177:SF317">
    <property type="entry name" value="CHITINASE 12-RELATED"/>
    <property type="match status" value="1"/>
</dbReference>
<dbReference type="Gene3D" id="3.10.50.10">
    <property type="match status" value="1"/>
</dbReference>
<dbReference type="EC" id="3.2.1.14" evidence="2"/>